<dbReference type="GO" id="GO:0001965">
    <property type="term" value="F:G-protein alpha-subunit binding"/>
    <property type="evidence" value="ECO:0007669"/>
    <property type="project" value="TreeGrafter"/>
</dbReference>
<gene>
    <name evidence="4" type="ORF">INT46_008437</name>
</gene>
<dbReference type="GO" id="GO:0007186">
    <property type="term" value="P:G protein-coupled receptor signaling pathway"/>
    <property type="evidence" value="ECO:0007669"/>
    <property type="project" value="TreeGrafter"/>
</dbReference>
<evidence type="ECO:0000256" key="1">
    <source>
        <dbReference type="ARBA" id="ARBA00009049"/>
    </source>
</evidence>
<organism evidence="4 5">
    <name type="scientific">Mucor plumbeus</name>
    <dbReference type="NCBI Taxonomy" id="97098"/>
    <lineage>
        <taxon>Eukaryota</taxon>
        <taxon>Fungi</taxon>
        <taxon>Fungi incertae sedis</taxon>
        <taxon>Mucoromycota</taxon>
        <taxon>Mucoromycotina</taxon>
        <taxon>Mucoromycetes</taxon>
        <taxon>Mucorales</taxon>
        <taxon>Mucorineae</taxon>
        <taxon>Mucoraceae</taxon>
        <taxon>Mucor</taxon>
    </lineage>
</organism>
<dbReference type="Gene3D" id="1.25.10.10">
    <property type="entry name" value="Leucine-rich Repeat Variant"/>
    <property type="match status" value="1"/>
</dbReference>
<dbReference type="InterPro" id="IPR011989">
    <property type="entry name" value="ARM-like"/>
</dbReference>
<evidence type="ECO:0000256" key="3">
    <source>
        <dbReference type="ARBA" id="ARBA00023186"/>
    </source>
</evidence>
<dbReference type="SUPFAM" id="SSF48371">
    <property type="entry name" value="ARM repeat"/>
    <property type="match status" value="1"/>
</dbReference>
<keyword evidence="2" id="KW-0344">Guanine-nucleotide releasing factor</keyword>
<dbReference type="GO" id="GO:0005737">
    <property type="term" value="C:cytoplasm"/>
    <property type="evidence" value="ECO:0007669"/>
    <property type="project" value="TreeGrafter"/>
</dbReference>
<dbReference type="AlphaFoldDB" id="A0A8H7RD82"/>
<dbReference type="OrthoDB" id="5585685at2759"/>
<reference evidence="4" key="1">
    <citation type="submission" date="2020-12" db="EMBL/GenBank/DDBJ databases">
        <title>Metabolic potential, ecology and presence of endohyphal bacteria is reflected in genomic diversity of Mucoromycotina.</title>
        <authorList>
            <person name="Muszewska A."/>
            <person name="Okrasinska A."/>
            <person name="Steczkiewicz K."/>
            <person name="Drgas O."/>
            <person name="Orlowska M."/>
            <person name="Perlinska-Lenart U."/>
            <person name="Aleksandrzak-Piekarczyk T."/>
            <person name="Szatraj K."/>
            <person name="Zielenkiewicz U."/>
            <person name="Pilsyk S."/>
            <person name="Malc E."/>
            <person name="Mieczkowski P."/>
            <person name="Kruszewska J.S."/>
            <person name="Biernat P."/>
            <person name="Pawlowska J."/>
        </authorList>
    </citation>
    <scope>NUCLEOTIDE SEQUENCE</scope>
    <source>
        <strain evidence="4">CBS 226.32</strain>
    </source>
</reference>
<dbReference type="GO" id="GO:0005085">
    <property type="term" value="F:guanyl-nucleotide exchange factor activity"/>
    <property type="evidence" value="ECO:0007669"/>
    <property type="project" value="UniProtKB-KW"/>
</dbReference>
<dbReference type="PANTHER" id="PTHR12425:SF5">
    <property type="entry name" value="SYNEMBRYN"/>
    <property type="match status" value="1"/>
</dbReference>
<evidence type="ECO:0000256" key="2">
    <source>
        <dbReference type="ARBA" id="ARBA00022658"/>
    </source>
</evidence>
<evidence type="ECO:0000313" key="4">
    <source>
        <dbReference type="EMBL" id="KAG2209036.1"/>
    </source>
</evidence>
<dbReference type="InterPro" id="IPR016024">
    <property type="entry name" value="ARM-type_fold"/>
</dbReference>
<name>A0A8H7RD82_9FUNG</name>
<proteinExistence type="inferred from homology"/>
<dbReference type="InterPro" id="IPR019318">
    <property type="entry name" value="Gua_nucleotide_exch_fac_Ric8"/>
</dbReference>
<protein>
    <submittedName>
        <fullName evidence="4">Uncharacterized protein</fullName>
    </submittedName>
</protein>
<comment type="similarity">
    <text evidence="1">Belongs to the synembryn family.</text>
</comment>
<accession>A0A8H7RD82</accession>
<dbReference type="Pfam" id="PF10165">
    <property type="entry name" value="Ric8"/>
    <property type="match status" value="1"/>
</dbReference>
<comment type="caution">
    <text evidence="4">The sequence shown here is derived from an EMBL/GenBank/DDBJ whole genome shotgun (WGS) entry which is preliminary data.</text>
</comment>
<dbReference type="EMBL" id="JAEPRC010000103">
    <property type="protein sequence ID" value="KAG2209036.1"/>
    <property type="molecule type" value="Genomic_DNA"/>
</dbReference>
<dbReference type="PANTHER" id="PTHR12425">
    <property type="entry name" value="SYNEMBRYN"/>
    <property type="match status" value="1"/>
</dbReference>
<evidence type="ECO:0000313" key="5">
    <source>
        <dbReference type="Proteomes" id="UP000650833"/>
    </source>
</evidence>
<keyword evidence="3" id="KW-0143">Chaperone</keyword>
<keyword evidence="5" id="KW-1185">Reference proteome</keyword>
<sequence length="523" mass="59126">MVLKEYQILSKQNNASVYKFLSQVENKAAFSSISEKSSFLELLLKDLQDHEEWNEELKTRALSVIRILGRDQAGSDPLFTKQGIMVFIKLAGLNKPTKVIDTLSSQEALKCICNCIFLKESVKPYLEEENIIDSCLYVLQTEDRQLGLETQFLTCRILFFLTVHRSDLVESLIKSNISDAINKVLSSNIAQLEDSSLRIKINQNAPINPLTVTSEALKLLFNLMLVEARSENTTMDTNQSFKNCLGSIFRLIFIVPYAEPQPLVPPHSQAIHALMQFKYTTIAQVWSEQLNWTKQLRQDINDEHGYEFITSKLVKVLDQSIHVLIPSGDPDQDGNQSIDATIAPLLLVLLSLAEGDRVFKDAMIKLMLPREKDRLKPVHEGLGLPAYLIRLMTSTMMPQTRDAACEALFALCDKDASKFTQQVGYGNAVGFLVNKGIAMKPPQVNDEEVEEINPITGQYVSKEKLPDLKDMTDEEKEREAERLFVLFERLKKTGIIDVENPIAKAMQESQGRFEEIESDSDSD</sequence>
<dbReference type="Proteomes" id="UP000650833">
    <property type="component" value="Unassembled WGS sequence"/>
</dbReference>